<dbReference type="AlphaFoldDB" id="A0A1L9UW61"/>
<protein>
    <submittedName>
        <fullName evidence="2">Uncharacterized protein</fullName>
    </submittedName>
</protein>
<accession>A0A1L9UW61</accession>
<organism evidence="2 3">
    <name type="scientific">Aspergillus brasiliensis (strain CBS 101740 / IMI 381727 / IBT 21946)</name>
    <dbReference type="NCBI Taxonomy" id="767769"/>
    <lineage>
        <taxon>Eukaryota</taxon>
        <taxon>Fungi</taxon>
        <taxon>Dikarya</taxon>
        <taxon>Ascomycota</taxon>
        <taxon>Pezizomycotina</taxon>
        <taxon>Eurotiomycetes</taxon>
        <taxon>Eurotiomycetidae</taxon>
        <taxon>Eurotiales</taxon>
        <taxon>Aspergillaceae</taxon>
        <taxon>Aspergillus</taxon>
        <taxon>Aspergillus subgen. Circumdati</taxon>
    </lineage>
</organism>
<proteinExistence type="predicted"/>
<feature type="signal peptide" evidence="1">
    <location>
        <begin position="1"/>
        <end position="20"/>
    </location>
</feature>
<gene>
    <name evidence="2" type="ORF">ASPBRDRAFT_388076</name>
</gene>
<dbReference type="EMBL" id="KV878680">
    <property type="protein sequence ID" value="OJJ75964.1"/>
    <property type="molecule type" value="Genomic_DNA"/>
</dbReference>
<dbReference type="VEuPathDB" id="FungiDB:ASPBRDRAFT_388076"/>
<dbReference type="Proteomes" id="UP000184499">
    <property type="component" value="Unassembled WGS sequence"/>
</dbReference>
<evidence type="ECO:0000313" key="3">
    <source>
        <dbReference type="Proteomes" id="UP000184499"/>
    </source>
</evidence>
<keyword evidence="3" id="KW-1185">Reference proteome</keyword>
<dbReference type="RefSeq" id="XP_067483211.1">
    <property type="nucleotide sequence ID" value="XM_067624009.1"/>
</dbReference>
<name>A0A1L9UW61_ASPBC</name>
<keyword evidence="1" id="KW-0732">Signal</keyword>
<sequence>MMSVLLFLVEIAAFRWEGVCIYPSSGCFHLLCPLFSHLPTPFSTSPQSTLLSYSLFRYIYIPHICDKPIWQLNLHPTSLYPPFAAIICLGHSAVQYILIISFIQKQGDLPPFLHRHHLAVLLLLGNLCVCACHFYTERFRSCLDRLPPHFVVFFFCLID</sequence>
<reference evidence="3" key="1">
    <citation type="journal article" date="2017" name="Genome Biol.">
        <title>Comparative genomics reveals high biological diversity and specific adaptations in the industrially and medically important fungal genus Aspergillus.</title>
        <authorList>
            <person name="de Vries R.P."/>
            <person name="Riley R."/>
            <person name="Wiebenga A."/>
            <person name="Aguilar-Osorio G."/>
            <person name="Amillis S."/>
            <person name="Uchima C.A."/>
            <person name="Anderluh G."/>
            <person name="Asadollahi M."/>
            <person name="Askin M."/>
            <person name="Barry K."/>
            <person name="Battaglia E."/>
            <person name="Bayram O."/>
            <person name="Benocci T."/>
            <person name="Braus-Stromeyer S.A."/>
            <person name="Caldana C."/>
            <person name="Canovas D."/>
            <person name="Cerqueira G.C."/>
            <person name="Chen F."/>
            <person name="Chen W."/>
            <person name="Choi C."/>
            <person name="Clum A."/>
            <person name="Dos Santos R.A."/>
            <person name="Damasio A.R."/>
            <person name="Diallinas G."/>
            <person name="Emri T."/>
            <person name="Fekete E."/>
            <person name="Flipphi M."/>
            <person name="Freyberg S."/>
            <person name="Gallo A."/>
            <person name="Gournas C."/>
            <person name="Habgood R."/>
            <person name="Hainaut M."/>
            <person name="Harispe M.L."/>
            <person name="Henrissat B."/>
            <person name="Hilden K.S."/>
            <person name="Hope R."/>
            <person name="Hossain A."/>
            <person name="Karabika E."/>
            <person name="Karaffa L."/>
            <person name="Karanyi Z."/>
            <person name="Krasevec N."/>
            <person name="Kuo A."/>
            <person name="Kusch H."/>
            <person name="LaButti K."/>
            <person name="Lagendijk E.L."/>
            <person name="Lapidus A."/>
            <person name="Levasseur A."/>
            <person name="Lindquist E."/>
            <person name="Lipzen A."/>
            <person name="Logrieco A.F."/>
            <person name="MacCabe A."/>
            <person name="Maekelae M.R."/>
            <person name="Malavazi I."/>
            <person name="Melin P."/>
            <person name="Meyer V."/>
            <person name="Mielnichuk N."/>
            <person name="Miskei M."/>
            <person name="Molnar A.P."/>
            <person name="Mule G."/>
            <person name="Ngan C.Y."/>
            <person name="Orejas M."/>
            <person name="Orosz E."/>
            <person name="Ouedraogo J.P."/>
            <person name="Overkamp K.M."/>
            <person name="Park H.-S."/>
            <person name="Perrone G."/>
            <person name="Piumi F."/>
            <person name="Punt P.J."/>
            <person name="Ram A.F."/>
            <person name="Ramon A."/>
            <person name="Rauscher S."/>
            <person name="Record E."/>
            <person name="Riano-Pachon D.M."/>
            <person name="Robert V."/>
            <person name="Roehrig J."/>
            <person name="Ruller R."/>
            <person name="Salamov A."/>
            <person name="Salih N.S."/>
            <person name="Samson R.A."/>
            <person name="Sandor E."/>
            <person name="Sanguinetti M."/>
            <person name="Schuetze T."/>
            <person name="Sepcic K."/>
            <person name="Shelest E."/>
            <person name="Sherlock G."/>
            <person name="Sophianopoulou V."/>
            <person name="Squina F.M."/>
            <person name="Sun H."/>
            <person name="Susca A."/>
            <person name="Todd R.B."/>
            <person name="Tsang A."/>
            <person name="Unkles S.E."/>
            <person name="van de Wiele N."/>
            <person name="van Rossen-Uffink D."/>
            <person name="Oliveira J.V."/>
            <person name="Vesth T.C."/>
            <person name="Visser J."/>
            <person name="Yu J.-H."/>
            <person name="Zhou M."/>
            <person name="Andersen M.R."/>
            <person name="Archer D.B."/>
            <person name="Baker S.E."/>
            <person name="Benoit I."/>
            <person name="Brakhage A.A."/>
            <person name="Braus G.H."/>
            <person name="Fischer R."/>
            <person name="Frisvad J.C."/>
            <person name="Goldman G.H."/>
            <person name="Houbraken J."/>
            <person name="Oakley B."/>
            <person name="Pocsi I."/>
            <person name="Scazzocchio C."/>
            <person name="Seiboth B."/>
            <person name="vanKuyk P.A."/>
            <person name="Wortman J."/>
            <person name="Dyer P.S."/>
            <person name="Grigoriev I.V."/>
        </authorList>
    </citation>
    <scope>NUCLEOTIDE SEQUENCE [LARGE SCALE GENOMIC DNA]</scope>
    <source>
        <strain evidence="3">CBS 101740 / IMI 381727 / IBT 21946</strain>
    </source>
</reference>
<evidence type="ECO:0000256" key="1">
    <source>
        <dbReference type="SAM" id="SignalP"/>
    </source>
</evidence>
<dbReference type="OrthoDB" id="10498115at2759"/>
<dbReference type="GeneID" id="93576497"/>
<evidence type="ECO:0000313" key="2">
    <source>
        <dbReference type="EMBL" id="OJJ75964.1"/>
    </source>
</evidence>
<feature type="chain" id="PRO_5009887802" evidence="1">
    <location>
        <begin position="21"/>
        <end position="159"/>
    </location>
</feature>